<dbReference type="OrthoDB" id="27214at2759"/>
<evidence type="ECO:0000259" key="2">
    <source>
        <dbReference type="Pfam" id="PF03572"/>
    </source>
</evidence>
<keyword evidence="1" id="KW-0732">Signal</keyword>
<dbReference type="PANTHER" id="PTHR37049">
    <property type="entry name" value="PEPTIDASE S41 FAMILY PROTEIN"/>
    <property type="match status" value="1"/>
</dbReference>
<dbReference type="GO" id="GO:0006508">
    <property type="term" value="P:proteolysis"/>
    <property type="evidence" value="ECO:0007669"/>
    <property type="project" value="InterPro"/>
</dbReference>
<feature type="chain" id="PRO_5021353546" description="Tail specific protease domain-containing protein" evidence="1">
    <location>
        <begin position="21"/>
        <end position="655"/>
    </location>
</feature>
<sequence length="655" mass="71682">MVVLQSFVTLALLLASGVQAAPADPCAAIGGKKWVAPSEVRACYQSFKLDNSVKNNIIDVVNRTLAFHTSTNYQIRAPAPFTVDVHVNVPQELARIKRQSYRSEYDFHVDLSRTVKRLNDGHCVWTFGCYVPFFFNYLPIPLAHLTDDRGRQGVYIAPEAFAVASAEFPDQIDVWQNALPFHLKGKLESLNGAKVLLINGLDPYASVNANTLITGSYQGYGTRQNAYAGTTFWATFAQQSLPLADSVLLTIQRKGAVIPDTIVLPYRSRLSTSAKAFTDTASWRANNCVATATTNEEDPSTRFEQAPPIPVEERVRHPINVFLDDTPLTNVDLPPTLKPALPAVKGSRSVSQFYLLDDKKTGVLALGSFSDTVYDEFLRGLLEGLLTLKSEGATQLIVDVSNNGGGYICAAHWLHRIIAGPKSTTEPQAGLDTKARAGPLAQAIVDELNKNPKLDTDLFLNYNPQNWRDASNKPFDAQTNWLRPVVESTINGVPDAFSPRLGQECQPEGFPFLAPTEALFDPTKVVIVSNGRCASSCSLFSITMSKHEGAKTVVVGGKSDIRQQYCGIVGGQSTNFKTIDTEIKTTQLKNNSLAPPDLLVAGSQGITWRLAFGLDKPEEPEEWQDHPADLNLPVTAALVNNPVAIWTEVTKRLLQ</sequence>
<keyword evidence="4" id="KW-1185">Reference proteome</keyword>
<accession>A0A4Y7TKQ2</accession>
<dbReference type="Pfam" id="PF03572">
    <property type="entry name" value="Peptidase_S41"/>
    <property type="match status" value="1"/>
</dbReference>
<dbReference type="SUPFAM" id="SSF52096">
    <property type="entry name" value="ClpP/crotonase"/>
    <property type="match status" value="1"/>
</dbReference>
<dbReference type="InterPro" id="IPR029045">
    <property type="entry name" value="ClpP/crotonase-like_dom_sf"/>
</dbReference>
<dbReference type="PANTHER" id="PTHR37049:SF4">
    <property type="entry name" value="RHODANESE DOMAIN-CONTAINING PROTEIN"/>
    <property type="match status" value="1"/>
</dbReference>
<dbReference type="STRING" id="71717.A0A4Y7TKQ2"/>
<evidence type="ECO:0000256" key="1">
    <source>
        <dbReference type="SAM" id="SignalP"/>
    </source>
</evidence>
<evidence type="ECO:0000313" key="4">
    <source>
        <dbReference type="Proteomes" id="UP000298030"/>
    </source>
</evidence>
<feature type="domain" description="Tail specific protease" evidence="2">
    <location>
        <begin position="360"/>
        <end position="556"/>
    </location>
</feature>
<dbReference type="Gene3D" id="3.90.226.10">
    <property type="entry name" value="2-enoyl-CoA Hydratase, Chain A, domain 1"/>
    <property type="match status" value="1"/>
</dbReference>
<feature type="signal peptide" evidence="1">
    <location>
        <begin position="1"/>
        <end position="20"/>
    </location>
</feature>
<protein>
    <recommendedName>
        <fullName evidence="2">Tail specific protease domain-containing protein</fullName>
    </recommendedName>
</protein>
<dbReference type="AlphaFoldDB" id="A0A4Y7TKQ2"/>
<comment type="caution">
    <text evidence="3">The sequence shown here is derived from an EMBL/GenBank/DDBJ whole genome shotgun (WGS) entry which is preliminary data.</text>
</comment>
<organism evidence="3 4">
    <name type="scientific">Coprinellus micaceus</name>
    <name type="common">Glistening ink-cap mushroom</name>
    <name type="synonym">Coprinus micaceus</name>
    <dbReference type="NCBI Taxonomy" id="71717"/>
    <lineage>
        <taxon>Eukaryota</taxon>
        <taxon>Fungi</taxon>
        <taxon>Dikarya</taxon>
        <taxon>Basidiomycota</taxon>
        <taxon>Agaricomycotina</taxon>
        <taxon>Agaricomycetes</taxon>
        <taxon>Agaricomycetidae</taxon>
        <taxon>Agaricales</taxon>
        <taxon>Agaricineae</taxon>
        <taxon>Psathyrellaceae</taxon>
        <taxon>Coprinellus</taxon>
    </lineage>
</organism>
<reference evidence="3 4" key="1">
    <citation type="journal article" date="2019" name="Nat. Ecol. Evol.">
        <title>Megaphylogeny resolves global patterns of mushroom evolution.</title>
        <authorList>
            <person name="Varga T."/>
            <person name="Krizsan K."/>
            <person name="Foldi C."/>
            <person name="Dima B."/>
            <person name="Sanchez-Garcia M."/>
            <person name="Sanchez-Ramirez S."/>
            <person name="Szollosi G.J."/>
            <person name="Szarkandi J.G."/>
            <person name="Papp V."/>
            <person name="Albert L."/>
            <person name="Andreopoulos W."/>
            <person name="Angelini C."/>
            <person name="Antonin V."/>
            <person name="Barry K.W."/>
            <person name="Bougher N.L."/>
            <person name="Buchanan P."/>
            <person name="Buyck B."/>
            <person name="Bense V."/>
            <person name="Catcheside P."/>
            <person name="Chovatia M."/>
            <person name="Cooper J."/>
            <person name="Damon W."/>
            <person name="Desjardin D."/>
            <person name="Finy P."/>
            <person name="Geml J."/>
            <person name="Haridas S."/>
            <person name="Hughes K."/>
            <person name="Justo A."/>
            <person name="Karasinski D."/>
            <person name="Kautmanova I."/>
            <person name="Kiss B."/>
            <person name="Kocsube S."/>
            <person name="Kotiranta H."/>
            <person name="LaButti K.M."/>
            <person name="Lechner B.E."/>
            <person name="Liimatainen K."/>
            <person name="Lipzen A."/>
            <person name="Lukacs Z."/>
            <person name="Mihaltcheva S."/>
            <person name="Morgado L.N."/>
            <person name="Niskanen T."/>
            <person name="Noordeloos M.E."/>
            <person name="Ohm R.A."/>
            <person name="Ortiz-Santana B."/>
            <person name="Ovrebo C."/>
            <person name="Racz N."/>
            <person name="Riley R."/>
            <person name="Savchenko A."/>
            <person name="Shiryaev A."/>
            <person name="Soop K."/>
            <person name="Spirin V."/>
            <person name="Szebenyi C."/>
            <person name="Tomsovsky M."/>
            <person name="Tulloss R.E."/>
            <person name="Uehling J."/>
            <person name="Grigoriev I.V."/>
            <person name="Vagvolgyi C."/>
            <person name="Papp T."/>
            <person name="Martin F.M."/>
            <person name="Miettinen O."/>
            <person name="Hibbett D.S."/>
            <person name="Nagy L.G."/>
        </authorList>
    </citation>
    <scope>NUCLEOTIDE SEQUENCE [LARGE SCALE GENOMIC DNA]</scope>
    <source>
        <strain evidence="3 4">FP101781</strain>
    </source>
</reference>
<dbReference type="EMBL" id="QPFP01000010">
    <property type="protein sequence ID" value="TEB34122.1"/>
    <property type="molecule type" value="Genomic_DNA"/>
</dbReference>
<dbReference type="GO" id="GO:0008236">
    <property type="term" value="F:serine-type peptidase activity"/>
    <property type="evidence" value="ECO:0007669"/>
    <property type="project" value="InterPro"/>
</dbReference>
<gene>
    <name evidence="3" type="ORF">FA13DRAFT_1753769</name>
</gene>
<name>A0A4Y7TKQ2_COPMI</name>
<dbReference type="InterPro" id="IPR052766">
    <property type="entry name" value="S41A_metabolite_peptidase"/>
</dbReference>
<dbReference type="Proteomes" id="UP000298030">
    <property type="component" value="Unassembled WGS sequence"/>
</dbReference>
<proteinExistence type="predicted"/>
<dbReference type="InterPro" id="IPR005151">
    <property type="entry name" value="Tail-specific_protease"/>
</dbReference>
<evidence type="ECO:0000313" key="3">
    <source>
        <dbReference type="EMBL" id="TEB34122.1"/>
    </source>
</evidence>